<keyword evidence="3" id="KW-1133">Transmembrane helix</keyword>
<keyword evidence="3" id="KW-0812">Transmembrane</keyword>
<dbReference type="GO" id="GO:0034605">
    <property type="term" value="P:cellular response to heat"/>
    <property type="evidence" value="ECO:0007669"/>
    <property type="project" value="TreeGrafter"/>
</dbReference>
<reference evidence="5" key="2">
    <citation type="submission" date="2014-09" db="EMBL/GenBank/DDBJ databases">
        <title>Criblamydia sequanensis harbors a mega-plasmid encoding arsenite resistance.</title>
        <authorList>
            <person name="Bertelli C."/>
            <person name="Goesmann A."/>
            <person name="Greub G."/>
        </authorList>
    </citation>
    <scope>NUCLEOTIDE SEQUENCE [LARGE SCALE GENOMIC DNA]</scope>
    <source>
        <strain evidence="5">CRIB-18</strain>
    </source>
</reference>
<dbReference type="GO" id="GO:0005524">
    <property type="term" value="F:ATP binding"/>
    <property type="evidence" value="ECO:0007669"/>
    <property type="project" value="UniProtKB-KW"/>
</dbReference>
<dbReference type="OrthoDB" id="22009at2"/>
<evidence type="ECO:0000256" key="3">
    <source>
        <dbReference type="SAM" id="Phobius"/>
    </source>
</evidence>
<dbReference type="Proteomes" id="UP000031552">
    <property type="component" value="Unassembled WGS sequence"/>
</dbReference>
<dbReference type="CDD" id="cd00009">
    <property type="entry name" value="AAA"/>
    <property type="match status" value="1"/>
</dbReference>
<organism evidence="5 6">
    <name type="scientific">Candidatus Criblamydia sequanensis CRIB-18</name>
    <dbReference type="NCBI Taxonomy" id="1437425"/>
    <lineage>
        <taxon>Bacteria</taxon>
        <taxon>Pseudomonadati</taxon>
        <taxon>Chlamydiota</taxon>
        <taxon>Chlamydiia</taxon>
        <taxon>Parachlamydiales</taxon>
        <taxon>Candidatus Criblamydiaceae</taxon>
        <taxon>Candidatus Criblamydia</taxon>
    </lineage>
</organism>
<dbReference type="Gene3D" id="3.40.50.300">
    <property type="entry name" value="P-loop containing nucleotide triphosphate hydrolases"/>
    <property type="match status" value="1"/>
</dbReference>
<dbReference type="eggNOG" id="COG0542">
    <property type="taxonomic scope" value="Bacteria"/>
</dbReference>
<dbReference type="EMBL" id="CCEJ010000004">
    <property type="protein sequence ID" value="CDR33775.1"/>
    <property type="molecule type" value="Genomic_DNA"/>
</dbReference>
<name>A0A090D1F8_9BACT</name>
<evidence type="ECO:0000259" key="4">
    <source>
        <dbReference type="Pfam" id="PF00004"/>
    </source>
</evidence>
<feature type="transmembrane region" description="Helical" evidence="3">
    <location>
        <begin position="207"/>
        <end position="226"/>
    </location>
</feature>
<dbReference type="PROSITE" id="PS00675">
    <property type="entry name" value="SIGMA54_INTERACT_1"/>
    <property type="match status" value="1"/>
</dbReference>
<dbReference type="PANTHER" id="PTHR11638:SF18">
    <property type="entry name" value="HEAT SHOCK PROTEIN 104"/>
    <property type="match status" value="1"/>
</dbReference>
<keyword evidence="6" id="KW-1185">Reference proteome</keyword>
<evidence type="ECO:0000256" key="2">
    <source>
        <dbReference type="ARBA" id="ARBA00022840"/>
    </source>
</evidence>
<dbReference type="SUPFAM" id="SSF52540">
    <property type="entry name" value="P-loop containing nucleoside triphosphate hydrolases"/>
    <property type="match status" value="1"/>
</dbReference>
<dbReference type="RefSeq" id="WP_041017323.1">
    <property type="nucleotide sequence ID" value="NZ_CCEJ010000004.1"/>
</dbReference>
<proteinExistence type="predicted"/>
<feature type="transmembrane region" description="Helical" evidence="3">
    <location>
        <begin position="181"/>
        <end position="200"/>
    </location>
</feature>
<dbReference type="GO" id="GO:0016887">
    <property type="term" value="F:ATP hydrolysis activity"/>
    <property type="evidence" value="ECO:0007669"/>
    <property type="project" value="InterPro"/>
</dbReference>
<feature type="transmembrane region" description="Helical" evidence="3">
    <location>
        <begin position="141"/>
        <end position="161"/>
    </location>
</feature>
<reference evidence="5" key="1">
    <citation type="submission" date="2013-12" db="EMBL/GenBank/DDBJ databases">
        <authorList>
            <person name="Linke B."/>
        </authorList>
    </citation>
    <scope>NUCLEOTIDE SEQUENCE [LARGE SCALE GENOMIC DNA]</scope>
    <source>
        <strain evidence="5">CRIB-18</strain>
    </source>
</reference>
<keyword evidence="2" id="KW-0067">ATP-binding</keyword>
<dbReference type="GO" id="GO:0005737">
    <property type="term" value="C:cytoplasm"/>
    <property type="evidence" value="ECO:0007669"/>
    <property type="project" value="TreeGrafter"/>
</dbReference>
<evidence type="ECO:0000313" key="5">
    <source>
        <dbReference type="EMBL" id="CDR33775.1"/>
    </source>
</evidence>
<comment type="caution">
    <text evidence="5">The sequence shown here is derived from an EMBL/GenBank/DDBJ whole genome shotgun (WGS) entry which is preliminary data.</text>
</comment>
<dbReference type="InterPro" id="IPR027417">
    <property type="entry name" value="P-loop_NTPase"/>
</dbReference>
<sequence>MMQNLTLDGSFPFQGLASSNSEKKTLNIEALFLLLIKVKENTATGSELQKVKEEINNLSMEALDALLSELSYEIIKTDSSNRLEVVLELIPKNKMEQLLTHKGHSFDIEAVAKELSGALQSLECVLEAETKSKIPSKLEQMFKFVLSFLRNIIDTFLIAFTLYDIGKDPQSAWEASAMLDIYYKFFMLPTLVFLVFKVIFPTVTWPAVLLTSGSLLAIVTFLVLYVKYLRPCPDQLPHCEANFTKDVREGKIRRIAGRSDEIERMLNQLSGSQKRLKKHILLVGETGVGKTKLVQGLTERIESPHYNGPLKGKKIFQVSTASLLQSTYYGYADQTKYLLNRAGDLNKVIFFFDEIHAAFKNDSNLSNFLKLIFDKEDFLCIAATTDKEFKKYIAGDEFKEYLTKVETRGGEPGLVEDAEKNAKKSENLGDTAFLGRFEVIEVKPLEKEAVKEVLKEQAETFEPSLEVSEDALDEIISIVETQPKKKSSPDAELSLFLKVASQAARVLEPNWCPRKLQQLKLKRESFLQACKKNFDLINPYSSSSIAFKKDLKHVSEQIEKQQLELVKVQEWLKKFQNIQNIKKAYPFQIKKDVETVAAHKYKNETQNNKLFFDLLFLNPAIAKALDEVKEKLEPYSKYFNEEIPPFITRETLKAFLID</sequence>
<accession>A0A090D1F8</accession>
<gene>
    <name evidence="5" type="primary">clpb1</name>
    <name evidence="5" type="ORF">CSEC_0948</name>
</gene>
<dbReference type="InterPro" id="IPR050130">
    <property type="entry name" value="ClpA_ClpB"/>
</dbReference>
<dbReference type="InterPro" id="IPR003959">
    <property type="entry name" value="ATPase_AAA_core"/>
</dbReference>
<evidence type="ECO:0000313" key="6">
    <source>
        <dbReference type="Proteomes" id="UP000031552"/>
    </source>
</evidence>
<dbReference type="PANTHER" id="PTHR11638">
    <property type="entry name" value="ATP-DEPENDENT CLP PROTEASE"/>
    <property type="match status" value="1"/>
</dbReference>
<dbReference type="Pfam" id="PF00004">
    <property type="entry name" value="AAA"/>
    <property type="match status" value="1"/>
</dbReference>
<keyword evidence="3" id="KW-0472">Membrane</keyword>
<protein>
    <submittedName>
        <fullName evidence="5">Chaperone protein ClpB</fullName>
    </submittedName>
</protein>
<feature type="domain" description="ATPase AAA-type core" evidence="4">
    <location>
        <begin position="280"/>
        <end position="386"/>
    </location>
</feature>
<dbReference type="AlphaFoldDB" id="A0A090D1F8"/>
<dbReference type="InterPro" id="IPR025662">
    <property type="entry name" value="Sigma_54_int_dom_ATP-bd_1"/>
</dbReference>
<keyword evidence="1" id="KW-0547">Nucleotide-binding</keyword>
<evidence type="ECO:0000256" key="1">
    <source>
        <dbReference type="ARBA" id="ARBA00022741"/>
    </source>
</evidence>
<dbReference type="STRING" id="1437425.CSEC_0948"/>